<gene>
    <name evidence="11" type="ORF">NTEN_LOCUS9143</name>
</gene>
<feature type="region of interest" description="Disordered" evidence="8">
    <location>
        <begin position="71"/>
        <end position="93"/>
    </location>
</feature>
<dbReference type="Proteomes" id="UP000479000">
    <property type="component" value="Unassembled WGS sequence"/>
</dbReference>
<keyword evidence="5" id="KW-0735">Signal-anchor</keyword>
<evidence type="ECO:0000256" key="2">
    <source>
        <dbReference type="ARBA" id="ARBA00022676"/>
    </source>
</evidence>
<evidence type="ECO:0000256" key="1">
    <source>
        <dbReference type="ARBA" id="ARBA00004606"/>
    </source>
</evidence>
<dbReference type="EMBL" id="CADCXU010013538">
    <property type="protein sequence ID" value="CAB0003629.1"/>
    <property type="molecule type" value="Genomic_DNA"/>
</dbReference>
<evidence type="ECO:0000313" key="11">
    <source>
        <dbReference type="EMBL" id="CAB0003629.1"/>
    </source>
</evidence>
<keyword evidence="4 9" id="KW-0812">Transmembrane</keyword>
<keyword evidence="12" id="KW-1185">Reference proteome</keyword>
<evidence type="ECO:0000256" key="4">
    <source>
        <dbReference type="ARBA" id="ARBA00022692"/>
    </source>
</evidence>
<evidence type="ECO:0000256" key="7">
    <source>
        <dbReference type="ARBA" id="ARBA00023136"/>
    </source>
</evidence>
<feature type="region of interest" description="Disordered" evidence="8">
    <location>
        <begin position="1"/>
        <end position="22"/>
    </location>
</feature>
<comment type="subcellular location">
    <subcellularLocation>
        <location evidence="1">Membrane</location>
        <topology evidence="1">Single-pass type II membrane protein</topology>
    </subcellularLocation>
</comment>
<feature type="transmembrane region" description="Helical" evidence="9">
    <location>
        <begin position="170"/>
        <end position="188"/>
    </location>
</feature>
<reference evidence="11 12" key="1">
    <citation type="submission" date="2020-02" db="EMBL/GenBank/DDBJ databases">
        <authorList>
            <person name="Ferguson B K."/>
        </authorList>
    </citation>
    <scope>NUCLEOTIDE SEQUENCE [LARGE SCALE GENOMIC DNA]</scope>
</reference>
<evidence type="ECO:0000256" key="6">
    <source>
        <dbReference type="ARBA" id="ARBA00022989"/>
    </source>
</evidence>
<keyword evidence="7 9" id="KW-0472">Membrane</keyword>
<evidence type="ECO:0000256" key="5">
    <source>
        <dbReference type="ARBA" id="ARBA00022968"/>
    </source>
</evidence>
<evidence type="ECO:0000256" key="3">
    <source>
        <dbReference type="ARBA" id="ARBA00022679"/>
    </source>
</evidence>
<keyword evidence="2" id="KW-0328">Glycosyltransferase</keyword>
<evidence type="ECO:0000256" key="9">
    <source>
        <dbReference type="SAM" id="Phobius"/>
    </source>
</evidence>
<proteinExistence type="predicted"/>
<dbReference type="GO" id="GO:0016020">
    <property type="term" value="C:membrane"/>
    <property type="evidence" value="ECO:0007669"/>
    <property type="project" value="UniProtKB-SubCell"/>
</dbReference>
<dbReference type="Pfam" id="PF02434">
    <property type="entry name" value="Fringe"/>
    <property type="match status" value="1"/>
</dbReference>
<name>A0A6H5GIN1_9HEMI</name>
<keyword evidence="3" id="KW-0808">Transferase</keyword>
<evidence type="ECO:0000313" key="12">
    <source>
        <dbReference type="Proteomes" id="UP000479000"/>
    </source>
</evidence>
<feature type="domain" description="Fringe-like glycosyltransferase" evidence="10">
    <location>
        <begin position="258"/>
        <end position="294"/>
    </location>
</feature>
<dbReference type="Gene3D" id="3.90.550.50">
    <property type="match status" value="1"/>
</dbReference>
<organism evidence="11 12">
    <name type="scientific">Nesidiocoris tenuis</name>
    <dbReference type="NCBI Taxonomy" id="355587"/>
    <lineage>
        <taxon>Eukaryota</taxon>
        <taxon>Metazoa</taxon>
        <taxon>Ecdysozoa</taxon>
        <taxon>Arthropoda</taxon>
        <taxon>Hexapoda</taxon>
        <taxon>Insecta</taxon>
        <taxon>Pterygota</taxon>
        <taxon>Neoptera</taxon>
        <taxon>Paraneoptera</taxon>
        <taxon>Hemiptera</taxon>
        <taxon>Heteroptera</taxon>
        <taxon>Panheteroptera</taxon>
        <taxon>Cimicomorpha</taxon>
        <taxon>Miridae</taxon>
        <taxon>Dicyphina</taxon>
        <taxon>Nesidiocoris</taxon>
    </lineage>
</organism>
<sequence>MEEQAILRSVSPPWSKGTSRCSENDKDRLPYVIPVITQKPHFLSCTFVPRRVRFIGSTAAGGRLLFLRSVPHPGTSGSEPGSTSGGESWDPRPHAALRRRWKERPEIAAQKISPVQSRFRSGRADGTRQFVRYCWSSNCSSVFTFGCYGYERSMTIWDGCPVVMFRVKKYLQLVLLVSLFLATGVFLLHQKSYRSFGAVDSSHAQEDSNTSIYSVDMEVKNIHEVGWQERAPRSLSGNDYENNFVEVLRSTATPSPSSTSVADLFISVKTTVHYHQARLPVILKTWFQLAKQQTPAVVPRELAFPALFGITAVPSPRPL</sequence>
<evidence type="ECO:0000259" key="10">
    <source>
        <dbReference type="Pfam" id="PF02434"/>
    </source>
</evidence>
<accession>A0A6H5GIN1</accession>
<feature type="compositionally biased region" description="Low complexity" evidence="8">
    <location>
        <begin position="73"/>
        <end position="88"/>
    </location>
</feature>
<evidence type="ECO:0000256" key="8">
    <source>
        <dbReference type="SAM" id="MobiDB-lite"/>
    </source>
</evidence>
<protein>
    <recommendedName>
        <fullName evidence="10">Fringe-like glycosyltransferase domain-containing protein</fullName>
    </recommendedName>
</protein>
<dbReference type="AlphaFoldDB" id="A0A6H5GIN1"/>
<keyword evidence="6 9" id="KW-1133">Transmembrane helix</keyword>
<dbReference type="InterPro" id="IPR003378">
    <property type="entry name" value="Fringe-like_glycosylTrfase"/>
</dbReference>
<dbReference type="GO" id="GO:0016757">
    <property type="term" value="F:glycosyltransferase activity"/>
    <property type="evidence" value="ECO:0007669"/>
    <property type="project" value="UniProtKB-KW"/>
</dbReference>
<dbReference type="OrthoDB" id="8959630at2759"/>